<reference evidence="2" key="1">
    <citation type="submission" date="2016-06" db="UniProtKB">
        <authorList>
            <consortium name="WormBaseParasite"/>
        </authorList>
    </citation>
    <scope>IDENTIFICATION</scope>
</reference>
<dbReference type="AlphaFoldDB" id="A0A183BCE8"/>
<organism evidence="2">
    <name type="scientific">Echinostoma caproni</name>
    <dbReference type="NCBI Taxonomy" id="27848"/>
    <lineage>
        <taxon>Eukaryota</taxon>
        <taxon>Metazoa</taxon>
        <taxon>Spiralia</taxon>
        <taxon>Lophotrochozoa</taxon>
        <taxon>Platyhelminthes</taxon>
        <taxon>Trematoda</taxon>
        <taxon>Digenea</taxon>
        <taxon>Plagiorchiida</taxon>
        <taxon>Echinostomata</taxon>
        <taxon>Echinostomatoidea</taxon>
        <taxon>Echinostomatidae</taxon>
        <taxon>Echinostoma</taxon>
    </lineage>
</organism>
<feature type="region of interest" description="Disordered" evidence="1">
    <location>
        <begin position="1"/>
        <end position="26"/>
    </location>
</feature>
<accession>A0A183BCE8</accession>
<proteinExistence type="predicted"/>
<dbReference type="WBParaSite" id="ECPE_0001692601-mRNA-1">
    <property type="protein sequence ID" value="ECPE_0001692601-mRNA-1"/>
    <property type="gene ID" value="ECPE_0001692601"/>
</dbReference>
<protein>
    <submittedName>
        <fullName evidence="2">Transposase</fullName>
    </submittedName>
</protein>
<sequence length="82" mass="8861">LWSCGCRSGRGTGHGQARPIGTGHSRVGRCYPVRDHGSRWQTASTCAFSENSTVPNGFAARLIRAQLHSYPEIGVDVYSQLA</sequence>
<name>A0A183BCE8_9TREM</name>
<evidence type="ECO:0000313" key="2">
    <source>
        <dbReference type="WBParaSite" id="ECPE_0001692601-mRNA-1"/>
    </source>
</evidence>
<evidence type="ECO:0000256" key="1">
    <source>
        <dbReference type="SAM" id="MobiDB-lite"/>
    </source>
</evidence>